<name>A0ABQ4GL86_9ACTN</name>
<keyword evidence="2" id="KW-1185">Reference proteome</keyword>
<sequence>MLAVRQPLSAPTWAKPITSFPSSAPPPDEPPLPPLLLLQPAIVRAVAPARISAEILFNTVGILSNC</sequence>
<dbReference type="Proteomes" id="UP000660454">
    <property type="component" value="Unassembled WGS sequence"/>
</dbReference>
<reference evidence="1 2" key="1">
    <citation type="submission" date="2021-01" db="EMBL/GenBank/DDBJ databases">
        <title>Whole genome shotgun sequence of Microbispora siamensis NBRC 104113.</title>
        <authorList>
            <person name="Komaki H."/>
            <person name="Tamura T."/>
        </authorList>
    </citation>
    <scope>NUCLEOTIDE SEQUENCE [LARGE SCALE GENOMIC DNA]</scope>
    <source>
        <strain evidence="1 2">NBRC 104113</strain>
    </source>
</reference>
<dbReference type="EMBL" id="BOOF01000013">
    <property type="protein sequence ID" value="GIH62144.1"/>
    <property type="molecule type" value="Genomic_DNA"/>
</dbReference>
<proteinExistence type="predicted"/>
<protein>
    <submittedName>
        <fullName evidence="1">Uncharacterized protein</fullName>
    </submittedName>
</protein>
<organism evidence="1 2">
    <name type="scientific">Microbispora siamensis</name>
    <dbReference type="NCBI Taxonomy" id="564413"/>
    <lineage>
        <taxon>Bacteria</taxon>
        <taxon>Bacillati</taxon>
        <taxon>Actinomycetota</taxon>
        <taxon>Actinomycetes</taxon>
        <taxon>Streptosporangiales</taxon>
        <taxon>Streptosporangiaceae</taxon>
        <taxon>Microbispora</taxon>
    </lineage>
</organism>
<comment type="caution">
    <text evidence="1">The sequence shown here is derived from an EMBL/GenBank/DDBJ whole genome shotgun (WGS) entry which is preliminary data.</text>
</comment>
<accession>A0ABQ4GL86</accession>
<evidence type="ECO:0000313" key="2">
    <source>
        <dbReference type="Proteomes" id="UP000660454"/>
    </source>
</evidence>
<evidence type="ECO:0000313" key="1">
    <source>
        <dbReference type="EMBL" id="GIH62144.1"/>
    </source>
</evidence>
<gene>
    <name evidence="1" type="ORF">Msi02_29610</name>
</gene>